<dbReference type="GO" id="GO:0030864">
    <property type="term" value="C:cortical actin cytoskeleton"/>
    <property type="evidence" value="ECO:0007669"/>
    <property type="project" value="TreeGrafter"/>
</dbReference>
<protein>
    <submittedName>
        <fullName evidence="5">Uncharacterized protein</fullName>
    </submittedName>
</protein>
<feature type="compositionally biased region" description="Basic and acidic residues" evidence="3">
    <location>
        <begin position="32"/>
        <end position="46"/>
    </location>
</feature>
<comment type="caution">
    <text evidence="5">The sequence shown here is derived from an EMBL/GenBank/DDBJ whole genome shotgun (WGS) entry which is preliminary data.</text>
</comment>
<organism evidence="5 6">
    <name type="scientific">Crotalaria pallida</name>
    <name type="common">Smooth rattlebox</name>
    <name type="synonym">Crotalaria striata</name>
    <dbReference type="NCBI Taxonomy" id="3830"/>
    <lineage>
        <taxon>Eukaryota</taxon>
        <taxon>Viridiplantae</taxon>
        <taxon>Streptophyta</taxon>
        <taxon>Embryophyta</taxon>
        <taxon>Tracheophyta</taxon>
        <taxon>Spermatophyta</taxon>
        <taxon>Magnoliopsida</taxon>
        <taxon>eudicotyledons</taxon>
        <taxon>Gunneridae</taxon>
        <taxon>Pentapetalae</taxon>
        <taxon>rosids</taxon>
        <taxon>fabids</taxon>
        <taxon>Fabales</taxon>
        <taxon>Fabaceae</taxon>
        <taxon>Papilionoideae</taxon>
        <taxon>50 kb inversion clade</taxon>
        <taxon>genistoids sensu lato</taxon>
        <taxon>core genistoids</taxon>
        <taxon>Crotalarieae</taxon>
        <taxon>Crotalaria</taxon>
    </lineage>
</organism>
<feature type="region of interest" description="Disordered" evidence="3">
    <location>
        <begin position="308"/>
        <end position="331"/>
    </location>
</feature>
<dbReference type="PANTHER" id="PTHR19856">
    <property type="entry name" value="WD-REPEATCONTAINING PROTEIN WDR1"/>
    <property type="match status" value="1"/>
</dbReference>
<sequence length="331" mass="36154">MCPIILLLHLTIATLLHQHQAHAARPHGALHLRGESRREQRVVEPRGEGEIKRGFEERQVVRIGAADERRGVHELDAGDILDAEIVDGHDLVAGAGGDAEDLGVVAEEAVVDERGEEEGEGVEGLVPEARGPEAVVLFGGCSLRLRKLLKVTIGEKGFKCSKDLKFGIRFEAQWSVRVKVCKSLIRAFMDHSNFVNCVRYSPGGSKFISVCSDKKCIIFYGKSGEKIGELSSEGAHTGSIYSVSCNPDGKQDLATAGARKRPTYCVLVMTKPTKSDLVEQGEQEKLKLPPELGNLRYLQELRLDRNRLQGSVPAGRPGKMQKDASSLGRDV</sequence>
<feature type="signal peptide" evidence="4">
    <location>
        <begin position="1"/>
        <end position="23"/>
    </location>
</feature>
<evidence type="ECO:0000256" key="3">
    <source>
        <dbReference type="SAM" id="MobiDB-lite"/>
    </source>
</evidence>
<dbReference type="Gene3D" id="2.130.10.10">
    <property type="entry name" value="YVTN repeat-like/Quinoprotein amine dehydrogenase"/>
    <property type="match status" value="1"/>
</dbReference>
<feature type="chain" id="PRO_5043056202" evidence="4">
    <location>
        <begin position="24"/>
        <end position="331"/>
    </location>
</feature>
<dbReference type="EMBL" id="JAYWIO010000005">
    <property type="protein sequence ID" value="KAK7261055.1"/>
    <property type="molecule type" value="Genomic_DNA"/>
</dbReference>
<gene>
    <name evidence="5" type="ORF">RIF29_27358</name>
</gene>
<accession>A0AAN9I2A3</accession>
<dbReference type="InterPro" id="IPR001680">
    <property type="entry name" value="WD40_rpt"/>
</dbReference>
<dbReference type="Pfam" id="PF00400">
    <property type="entry name" value="WD40"/>
    <property type="match status" value="1"/>
</dbReference>
<keyword evidence="4" id="KW-0732">Signal</keyword>
<dbReference type="PANTHER" id="PTHR19856:SF0">
    <property type="entry name" value="WD REPEAT-CONTAINING PROTEIN 1"/>
    <property type="match status" value="1"/>
</dbReference>
<dbReference type="SMART" id="SM00320">
    <property type="entry name" value="WD40"/>
    <property type="match status" value="2"/>
</dbReference>
<proteinExistence type="predicted"/>
<dbReference type="Proteomes" id="UP001372338">
    <property type="component" value="Unassembled WGS sequence"/>
</dbReference>
<evidence type="ECO:0000256" key="2">
    <source>
        <dbReference type="ARBA" id="ARBA00022737"/>
    </source>
</evidence>
<keyword evidence="2" id="KW-0677">Repeat</keyword>
<feature type="region of interest" description="Disordered" evidence="3">
    <location>
        <begin position="27"/>
        <end position="46"/>
    </location>
</feature>
<dbReference type="GO" id="GO:0030042">
    <property type="term" value="P:actin filament depolymerization"/>
    <property type="evidence" value="ECO:0007669"/>
    <property type="project" value="TreeGrafter"/>
</dbReference>
<dbReference type="InterPro" id="IPR015943">
    <property type="entry name" value="WD40/YVTN_repeat-like_dom_sf"/>
</dbReference>
<evidence type="ECO:0000256" key="1">
    <source>
        <dbReference type="ARBA" id="ARBA00022574"/>
    </source>
</evidence>
<dbReference type="GO" id="GO:0051015">
    <property type="term" value="F:actin filament binding"/>
    <property type="evidence" value="ECO:0007669"/>
    <property type="project" value="TreeGrafter"/>
</dbReference>
<evidence type="ECO:0000256" key="4">
    <source>
        <dbReference type="SAM" id="SignalP"/>
    </source>
</evidence>
<keyword evidence="6" id="KW-1185">Reference proteome</keyword>
<reference evidence="5 6" key="1">
    <citation type="submission" date="2024-01" db="EMBL/GenBank/DDBJ databases">
        <title>The genomes of 5 underutilized Papilionoideae crops provide insights into root nodulation and disease resistanc.</title>
        <authorList>
            <person name="Yuan L."/>
        </authorList>
    </citation>
    <scope>NUCLEOTIDE SEQUENCE [LARGE SCALE GENOMIC DNA]</scope>
    <source>
        <strain evidence="5">ZHUSHIDOU_FW_LH</strain>
        <tissue evidence="5">Leaf</tissue>
    </source>
</reference>
<keyword evidence="1" id="KW-0853">WD repeat</keyword>
<dbReference type="InterPro" id="IPR036322">
    <property type="entry name" value="WD40_repeat_dom_sf"/>
</dbReference>
<name>A0AAN9I2A3_CROPI</name>
<dbReference type="AlphaFoldDB" id="A0AAN9I2A3"/>
<dbReference type="SUPFAM" id="SSF50978">
    <property type="entry name" value="WD40 repeat-like"/>
    <property type="match status" value="1"/>
</dbReference>
<evidence type="ECO:0000313" key="5">
    <source>
        <dbReference type="EMBL" id="KAK7261055.1"/>
    </source>
</evidence>
<evidence type="ECO:0000313" key="6">
    <source>
        <dbReference type="Proteomes" id="UP001372338"/>
    </source>
</evidence>